<dbReference type="AlphaFoldDB" id="A0A1G7PPN6"/>
<dbReference type="EMBL" id="FNBL01000008">
    <property type="protein sequence ID" value="SDF87400.1"/>
    <property type="molecule type" value="Genomic_DNA"/>
</dbReference>
<reference evidence="1 2" key="1">
    <citation type="submission" date="2016-10" db="EMBL/GenBank/DDBJ databases">
        <authorList>
            <person name="de Groot N.N."/>
        </authorList>
    </citation>
    <scope>NUCLEOTIDE SEQUENCE [LARGE SCALE GENOMIC DNA]</scope>
    <source>
        <strain evidence="1 2">DSM 27375</strain>
    </source>
</reference>
<evidence type="ECO:0000313" key="2">
    <source>
        <dbReference type="Proteomes" id="UP000182284"/>
    </source>
</evidence>
<accession>A0A1G7PPN6</accession>
<protein>
    <recommendedName>
        <fullName evidence="3">ATP-dependent transcriptional regulator</fullName>
    </recommendedName>
</protein>
<dbReference type="RefSeq" id="WP_083351822.1">
    <property type="nucleotide sequence ID" value="NZ_FNBL01000008.1"/>
</dbReference>
<gene>
    <name evidence="1" type="ORF">SAMN04488117_10886</name>
</gene>
<sequence>MKTDPRTAPVPARIASTKPRVFRPAFGLLSLSLLAACATALPQHPPSTRAPAMVLDLPPMKVFSGTAPRHTTRSNASLARDFLDLSFALENGTPLAQMTRFEGPITLRVTGARPPISLGPDLAALLRRLDQEAGVKITRVSAGSPASITIETLPHGELARRAPNTACIVAPNVSDWSEFKRARRPNLSWTKVDIRTRLAIFIPDDVAPQEIRDCLHEELAQALGPLNDLYRLADSVYNDDNIHSVLTPFDMLMLKVTYAPELQSGMTRAEVAARLPAILKRLHPAGESVQTPVQSPTPRAWTDHVTTAMSAGPIPARKAAAEAAVAIARAQGWDDARAGFSWFLLGRLALSSDRALAHSALTQSAHIYGAHPETRFHAAHVAMQLSALALAEGQDQAAYEIAARAIPAATEAENAALLASLMLTEAEALDAMGRSGDARALRLDSLGWARYGFGSDAMVRARVAEIAALAP</sequence>
<proteinExistence type="predicted"/>
<dbReference type="InterPro" id="IPR021323">
    <property type="entry name" value="DUF2927"/>
</dbReference>
<evidence type="ECO:0000313" key="1">
    <source>
        <dbReference type="EMBL" id="SDF87400.1"/>
    </source>
</evidence>
<dbReference type="Proteomes" id="UP000182284">
    <property type="component" value="Unassembled WGS sequence"/>
</dbReference>
<dbReference type="OrthoDB" id="7823193at2"/>
<dbReference type="Pfam" id="PF11150">
    <property type="entry name" value="DUF2927"/>
    <property type="match status" value="1"/>
</dbReference>
<organism evidence="1 2">
    <name type="scientific">Celeribacter baekdonensis</name>
    <dbReference type="NCBI Taxonomy" id="875171"/>
    <lineage>
        <taxon>Bacteria</taxon>
        <taxon>Pseudomonadati</taxon>
        <taxon>Pseudomonadota</taxon>
        <taxon>Alphaproteobacteria</taxon>
        <taxon>Rhodobacterales</taxon>
        <taxon>Roseobacteraceae</taxon>
        <taxon>Celeribacter</taxon>
    </lineage>
</organism>
<name>A0A1G7PPN6_9RHOB</name>
<evidence type="ECO:0008006" key="3">
    <source>
        <dbReference type="Google" id="ProtNLM"/>
    </source>
</evidence>